<accession>A0A0F9VVW7</accession>
<keyword evidence="2" id="KW-0472">Membrane</keyword>
<evidence type="ECO:0000256" key="1">
    <source>
        <dbReference type="SAM" id="MobiDB-lite"/>
    </source>
</evidence>
<dbReference type="EMBL" id="LAZR01000417">
    <property type="protein sequence ID" value="KKN69858.1"/>
    <property type="molecule type" value="Genomic_DNA"/>
</dbReference>
<comment type="caution">
    <text evidence="3">The sequence shown here is derived from an EMBL/GenBank/DDBJ whole genome shotgun (WGS) entry which is preliminary data.</text>
</comment>
<proteinExistence type="predicted"/>
<gene>
    <name evidence="3" type="ORF">LCGC14_0436820</name>
</gene>
<sequence length="180" mass="19508">MVDPDAETPIRRPRFTPHPTADEAMDQADNVFAWMDEMSRAADKGRLEAWLKTATDPPASVNLAMHCQQRADLRGLRTELSMKASSAEVAALPGMFAAAAFDHQIQVKAEEEKTKQARHKCVSSFLQRIASNNKAVLLLIGLGGAALILTIAGVFFSNTTFHIGDWIGVTASDAPNIHAP</sequence>
<organism evidence="3">
    <name type="scientific">marine sediment metagenome</name>
    <dbReference type="NCBI Taxonomy" id="412755"/>
    <lineage>
        <taxon>unclassified sequences</taxon>
        <taxon>metagenomes</taxon>
        <taxon>ecological metagenomes</taxon>
    </lineage>
</organism>
<feature type="transmembrane region" description="Helical" evidence="2">
    <location>
        <begin position="135"/>
        <end position="156"/>
    </location>
</feature>
<feature type="region of interest" description="Disordered" evidence="1">
    <location>
        <begin position="1"/>
        <end position="24"/>
    </location>
</feature>
<evidence type="ECO:0000313" key="3">
    <source>
        <dbReference type="EMBL" id="KKN69858.1"/>
    </source>
</evidence>
<reference evidence="3" key="1">
    <citation type="journal article" date="2015" name="Nature">
        <title>Complex archaea that bridge the gap between prokaryotes and eukaryotes.</title>
        <authorList>
            <person name="Spang A."/>
            <person name="Saw J.H."/>
            <person name="Jorgensen S.L."/>
            <person name="Zaremba-Niedzwiedzka K."/>
            <person name="Martijn J."/>
            <person name="Lind A.E."/>
            <person name="van Eijk R."/>
            <person name="Schleper C."/>
            <person name="Guy L."/>
            <person name="Ettema T.J."/>
        </authorList>
    </citation>
    <scope>NUCLEOTIDE SEQUENCE</scope>
</reference>
<name>A0A0F9VVW7_9ZZZZ</name>
<dbReference type="AlphaFoldDB" id="A0A0F9VVW7"/>
<keyword evidence="2" id="KW-1133">Transmembrane helix</keyword>
<protein>
    <submittedName>
        <fullName evidence="3">Uncharacterized protein</fullName>
    </submittedName>
</protein>
<keyword evidence="2" id="KW-0812">Transmembrane</keyword>
<evidence type="ECO:0000256" key="2">
    <source>
        <dbReference type="SAM" id="Phobius"/>
    </source>
</evidence>